<accession>A0A1F7WXQ4</accession>
<dbReference type="STRING" id="1817813.A2008_01805"/>
<sequence length="493" mass="52478">MKTRKFTALMVLTAFVLSVFANFTPAFAADSNSSTITNVNKSITSGSNISENKQTGNVGGAVSAAGAAKGDKKDQKIVKKPANILMATGEVKLCRARVSRLAIATMNFVKIAKANKKLYPRSAKDLVNANHISKDEIYCVHKDKGLFGESKHEYSFKLQQPYEKFIIIQCSVHPENRMQVPMPTDMSKDEQTKDKECKKDCMIKMISAAGAVSRAVRVAVHDKKLYPREIGDLVRSNHLTKNDIQCPQEIKKLFGTKHEEFMLRLQDNEKSYTFECPYHGNLINIKIPKYEDTLNVNEKEELAKDKAREEKLKQAVKDGLILAAAAPLIPIALTVAGGVWAANAAYDAGKKAGAFVAEKGKEAADAAAKTAKAAGEAISDAGEAVYNTGVKAGEAAAKTARDAAEAAKKAGEAAIDTGKRAADAVVNAGKAAGEAVVETGKKAVDEAGKALANAGVAAAETGIGFLDGAQSFINGGLNKLKSGLSSWKSGLKK</sequence>
<proteinExistence type="predicted"/>
<feature type="chain" id="PRO_5009533625" evidence="1">
    <location>
        <begin position="29"/>
        <end position="493"/>
    </location>
</feature>
<dbReference type="Proteomes" id="UP000178735">
    <property type="component" value="Unassembled WGS sequence"/>
</dbReference>
<dbReference type="AlphaFoldDB" id="A0A1F7WXQ4"/>
<gene>
    <name evidence="2" type="ORF">A2008_01805</name>
</gene>
<evidence type="ECO:0000313" key="2">
    <source>
        <dbReference type="EMBL" id="OGM07644.1"/>
    </source>
</evidence>
<evidence type="ECO:0000313" key="3">
    <source>
        <dbReference type="Proteomes" id="UP000178735"/>
    </source>
</evidence>
<dbReference type="EMBL" id="MGFH01000039">
    <property type="protein sequence ID" value="OGM07644.1"/>
    <property type="molecule type" value="Genomic_DNA"/>
</dbReference>
<name>A0A1F7WXQ4_9BACT</name>
<protein>
    <submittedName>
        <fullName evidence="2">Uncharacterized protein</fullName>
    </submittedName>
</protein>
<keyword evidence="1" id="KW-0732">Signal</keyword>
<comment type="caution">
    <text evidence="2">The sequence shown here is derived from an EMBL/GenBank/DDBJ whole genome shotgun (WGS) entry which is preliminary data.</text>
</comment>
<feature type="signal peptide" evidence="1">
    <location>
        <begin position="1"/>
        <end position="28"/>
    </location>
</feature>
<organism evidence="2 3">
    <name type="scientific">Candidatus Wallbacteria bacterium GWC2_49_35</name>
    <dbReference type="NCBI Taxonomy" id="1817813"/>
    <lineage>
        <taxon>Bacteria</taxon>
        <taxon>Candidatus Walliibacteriota</taxon>
    </lineage>
</organism>
<reference evidence="2 3" key="1">
    <citation type="journal article" date="2016" name="Nat. Commun.">
        <title>Thousands of microbial genomes shed light on interconnected biogeochemical processes in an aquifer system.</title>
        <authorList>
            <person name="Anantharaman K."/>
            <person name="Brown C.T."/>
            <person name="Hug L.A."/>
            <person name="Sharon I."/>
            <person name="Castelle C.J."/>
            <person name="Probst A.J."/>
            <person name="Thomas B.C."/>
            <person name="Singh A."/>
            <person name="Wilkins M.J."/>
            <person name="Karaoz U."/>
            <person name="Brodie E.L."/>
            <person name="Williams K.H."/>
            <person name="Hubbard S.S."/>
            <person name="Banfield J.F."/>
        </authorList>
    </citation>
    <scope>NUCLEOTIDE SEQUENCE [LARGE SCALE GENOMIC DNA]</scope>
</reference>
<evidence type="ECO:0000256" key="1">
    <source>
        <dbReference type="SAM" id="SignalP"/>
    </source>
</evidence>